<evidence type="ECO:0000313" key="2">
    <source>
        <dbReference type="Proteomes" id="UP000008177"/>
    </source>
</evidence>
<dbReference type="HOGENOM" id="CLU_2922359_0_0_1"/>
<organism evidence="1 2">
    <name type="scientific">Botryotinia fuckeliana (strain T4)</name>
    <name type="common">Noble rot fungus</name>
    <name type="synonym">Botrytis cinerea</name>
    <dbReference type="NCBI Taxonomy" id="999810"/>
    <lineage>
        <taxon>Eukaryota</taxon>
        <taxon>Fungi</taxon>
        <taxon>Dikarya</taxon>
        <taxon>Ascomycota</taxon>
        <taxon>Pezizomycotina</taxon>
        <taxon>Leotiomycetes</taxon>
        <taxon>Helotiales</taxon>
        <taxon>Sclerotiniaceae</taxon>
        <taxon>Botrytis</taxon>
    </lineage>
</organism>
<name>G2Y2U7_BOTF4</name>
<sequence length="61" mass="6765">MKHSHLAQKFIKKLSPWQITSSLSTLLADWNIMLCKVTGCQDNLAGLGFAYQGHFIAQASD</sequence>
<dbReference type="InParanoid" id="G2Y2U7"/>
<dbReference type="EMBL" id="FQ790285">
    <property type="protein sequence ID" value="CCD46987.1"/>
    <property type="molecule type" value="Genomic_DNA"/>
</dbReference>
<proteinExistence type="predicted"/>
<reference evidence="2" key="1">
    <citation type="journal article" date="2011" name="PLoS Genet.">
        <title>Genomic analysis of the necrotrophic fungal pathogens Sclerotinia sclerotiorum and Botrytis cinerea.</title>
        <authorList>
            <person name="Amselem J."/>
            <person name="Cuomo C.A."/>
            <person name="van Kan J.A."/>
            <person name="Viaud M."/>
            <person name="Benito E.P."/>
            <person name="Couloux A."/>
            <person name="Coutinho P.M."/>
            <person name="de Vries R.P."/>
            <person name="Dyer P.S."/>
            <person name="Fillinger S."/>
            <person name="Fournier E."/>
            <person name="Gout L."/>
            <person name="Hahn M."/>
            <person name="Kohn L."/>
            <person name="Lapalu N."/>
            <person name="Plummer K.M."/>
            <person name="Pradier J.M."/>
            <person name="Quevillon E."/>
            <person name="Sharon A."/>
            <person name="Simon A."/>
            <person name="ten Have A."/>
            <person name="Tudzynski B."/>
            <person name="Tudzynski P."/>
            <person name="Wincker P."/>
            <person name="Andrew M."/>
            <person name="Anthouard V."/>
            <person name="Beever R.E."/>
            <person name="Beffa R."/>
            <person name="Benoit I."/>
            <person name="Bouzid O."/>
            <person name="Brault B."/>
            <person name="Chen Z."/>
            <person name="Choquer M."/>
            <person name="Collemare J."/>
            <person name="Cotton P."/>
            <person name="Danchin E.G."/>
            <person name="Da Silva C."/>
            <person name="Gautier A."/>
            <person name="Giraud C."/>
            <person name="Giraud T."/>
            <person name="Gonzalez C."/>
            <person name="Grossetete S."/>
            <person name="Guldener U."/>
            <person name="Henrissat B."/>
            <person name="Howlett B.J."/>
            <person name="Kodira C."/>
            <person name="Kretschmer M."/>
            <person name="Lappartient A."/>
            <person name="Leroch M."/>
            <person name="Levis C."/>
            <person name="Mauceli E."/>
            <person name="Neuveglise C."/>
            <person name="Oeser B."/>
            <person name="Pearson M."/>
            <person name="Poulain J."/>
            <person name="Poussereau N."/>
            <person name="Quesneville H."/>
            <person name="Rascle C."/>
            <person name="Schumacher J."/>
            <person name="Segurens B."/>
            <person name="Sexton A."/>
            <person name="Silva E."/>
            <person name="Sirven C."/>
            <person name="Soanes D.M."/>
            <person name="Talbot N.J."/>
            <person name="Templeton M."/>
            <person name="Yandava C."/>
            <person name="Yarden O."/>
            <person name="Zeng Q."/>
            <person name="Rollins J.A."/>
            <person name="Lebrun M.H."/>
            <person name="Dickman M."/>
        </authorList>
    </citation>
    <scope>NUCLEOTIDE SEQUENCE [LARGE SCALE GENOMIC DNA]</scope>
    <source>
        <strain evidence="2">T4</strain>
    </source>
</reference>
<evidence type="ECO:0000313" key="1">
    <source>
        <dbReference type="EMBL" id="CCD46987.1"/>
    </source>
</evidence>
<dbReference type="AlphaFoldDB" id="G2Y2U7"/>
<protein>
    <submittedName>
        <fullName evidence="1">Uncharacterized protein</fullName>
    </submittedName>
</protein>
<gene>
    <name evidence="1" type="ORF">BofuT4_uP038890.1</name>
</gene>
<dbReference type="Proteomes" id="UP000008177">
    <property type="component" value="Unplaced contigs"/>
</dbReference>
<accession>G2Y2U7</accession>